<dbReference type="Proteomes" id="UP001194696">
    <property type="component" value="Unassembled WGS sequence"/>
</dbReference>
<evidence type="ECO:0000313" key="2">
    <source>
        <dbReference type="Proteomes" id="UP001194696"/>
    </source>
</evidence>
<proteinExistence type="predicted"/>
<name>A0ABQ7JX93_9FUNG</name>
<sequence length="106" mass="11942">MALEGASLEEWKIKLATTDPEAVIRISTENIYFSPGTGNAPQDLASGWDNRKLQLDFSHKIEGNKIEGNKPKGLKLEIRKGSIVGVKDWVRHYWSKRLRSICLFSG</sequence>
<comment type="caution">
    <text evidence="1">The sequence shown here is derived from an EMBL/GenBank/DDBJ whole genome shotgun (WGS) entry which is preliminary data.</text>
</comment>
<evidence type="ECO:0008006" key="3">
    <source>
        <dbReference type="Google" id="ProtNLM"/>
    </source>
</evidence>
<gene>
    <name evidence="1" type="ORF">BGZ96_009361</name>
</gene>
<evidence type="ECO:0000313" key="1">
    <source>
        <dbReference type="EMBL" id="KAG0286550.1"/>
    </source>
</evidence>
<reference evidence="1 2" key="1">
    <citation type="journal article" date="2020" name="Fungal Divers.">
        <title>Resolving the Mortierellaceae phylogeny through synthesis of multi-gene phylogenetics and phylogenomics.</title>
        <authorList>
            <person name="Vandepol N."/>
            <person name="Liber J."/>
            <person name="Desiro A."/>
            <person name="Na H."/>
            <person name="Kennedy M."/>
            <person name="Barry K."/>
            <person name="Grigoriev I.V."/>
            <person name="Miller A.N."/>
            <person name="O'Donnell K."/>
            <person name="Stajich J.E."/>
            <person name="Bonito G."/>
        </authorList>
    </citation>
    <scope>NUCLEOTIDE SEQUENCE [LARGE SCALE GENOMIC DNA]</scope>
    <source>
        <strain evidence="1 2">AD045</strain>
    </source>
</reference>
<protein>
    <recommendedName>
        <fullName evidence="3">CYTH domain-containing protein</fullName>
    </recommendedName>
</protein>
<organism evidence="1 2">
    <name type="scientific">Linnemannia gamsii</name>
    <dbReference type="NCBI Taxonomy" id="64522"/>
    <lineage>
        <taxon>Eukaryota</taxon>
        <taxon>Fungi</taxon>
        <taxon>Fungi incertae sedis</taxon>
        <taxon>Mucoromycota</taxon>
        <taxon>Mortierellomycotina</taxon>
        <taxon>Mortierellomycetes</taxon>
        <taxon>Mortierellales</taxon>
        <taxon>Mortierellaceae</taxon>
        <taxon>Linnemannia</taxon>
    </lineage>
</organism>
<accession>A0ABQ7JX93</accession>
<dbReference type="EMBL" id="JAAAIM010000564">
    <property type="protein sequence ID" value="KAG0286550.1"/>
    <property type="molecule type" value="Genomic_DNA"/>
</dbReference>
<keyword evidence="2" id="KW-1185">Reference proteome</keyword>